<keyword evidence="1" id="KW-1133">Transmembrane helix</keyword>
<keyword evidence="3" id="KW-0012">Acyltransferase</keyword>
<feature type="domain" description="Phospholipid/glycerol acyltransferase" evidence="2">
    <location>
        <begin position="94"/>
        <end position="236"/>
    </location>
</feature>
<dbReference type="OrthoDB" id="319710at2"/>
<organism evidence="3 4">
    <name type="scientific">Hydrocarboniphaga daqingensis</name>
    <dbReference type="NCBI Taxonomy" id="490188"/>
    <lineage>
        <taxon>Bacteria</taxon>
        <taxon>Pseudomonadati</taxon>
        <taxon>Pseudomonadota</taxon>
        <taxon>Gammaproteobacteria</taxon>
        <taxon>Nevskiales</taxon>
        <taxon>Nevskiaceae</taxon>
        <taxon>Hydrocarboniphaga</taxon>
    </lineage>
</organism>
<name>A0A1M5LN91_9GAMM</name>
<proteinExistence type="predicted"/>
<evidence type="ECO:0000259" key="2">
    <source>
        <dbReference type="SMART" id="SM00563"/>
    </source>
</evidence>
<dbReference type="Proteomes" id="UP000199758">
    <property type="component" value="Unassembled WGS sequence"/>
</dbReference>
<dbReference type="CDD" id="cd07990">
    <property type="entry name" value="LPLAT_LCLAT1-like"/>
    <property type="match status" value="1"/>
</dbReference>
<dbReference type="PANTHER" id="PTHR10983:SF16">
    <property type="entry name" value="LYSOCARDIOLIPIN ACYLTRANSFERASE 1"/>
    <property type="match status" value="1"/>
</dbReference>
<dbReference type="PANTHER" id="PTHR10983">
    <property type="entry name" value="1-ACYLGLYCEROL-3-PHOSPHATE ACYLTRANSFERASE-RELATED"/>
    <property type="match status" value="1"/>
</dbReference>
<dbReference type="InterPro" id="IPR002123">
    <property type="entry name" value="Plipid/glycerol_acylTrfase"/>
</dbReference>
<reference evidence="3 4" key="1">
    <citation type="submission" date="2016-11" db="EMBL/GenBank/DDBJ databases">
        <authorList>
            <person name="Jaros S."/>
            <person name="Januszkiewicz K."/>
            <person name="Wedrychowicz H."/>
        </authorList>
    </citation>
    <scope>NUCLEOTIDE SEQUENCE [LARGE SCALE GENOMIC DNA]</scope>
    <source>
        <strain evidence="3 4">CGMCC 1.7049</strain>
    </source>
</reference>
<dbReference type="EMBL" id="FQWZ01000002">
    <property type="protein sequence ID" value="SHG65813.1"/>
    <property type="molecule type" value="Genomic_DNA"/>
</dbReference>
<dbReference type="STRING" id="490188.SAMN04488068_0970"/>
<evidence type="ECO:0000313" key="4">
    <source>
        <dbReference type="Proteomes" id="UP000199758"/>
    </source>
</evidence>
<dbReference type="AlphaFoldDB" id="A0A1M5LN91"/>
<dbReference type="NCBIfam" id="NF010621">
    <property type="entry name" value="PRK14014.1"/>
    <property type="match status" value="1"/>
</dbReference>
<keyword evidence="1" id="KW-0472">Membrane</keyword>
<feature type="transmembrane region" description="Helical" evidence="1">
    <location>
        <begin position="20"/>
        <end position="44"/>
    </location>
</feature>
<dbReference type="SMART" id="SM00563">
    <property type="entry name" value="PlsC"/>
    <property type="match status" value="1"/>
</dbReference>
<evidence type="ECO:0000313" key="3">
    <source>
        <dbReference type="EMBL" id="SHG65813.1"/>
    </source>
</evidence>
<keyword evidence="3" id="KW-0808">Transferase</keyword>
<keyword evidence="4" id="KW-1185">Reference proteome</keyword>
<feature type="transmembrane region" description="Helical" evidence="1">
    <location>
        <begin position="56"/>
        <end position="75"/>
    </location>
</feature>
<dbReference type="Pfam" id="PF01553">
    <property type="entry name" value="Acyltransferase"/>
    <property type="match status" value="1"/>
</dbReference>
<gene>
    <name evidence="3" type="ORF">SAMN04488068_0970</name>
</gene>
<dbReference type="SUPFAM" id="SSF69593">
    <property type="entry name" value="Glycerol-3-phosphate (1)-acyltransferase"/>
    <property type="match status" value="1"/>
</dbReference>
<sequence length="319" mass="35596">MLSMLLPAPLIGVATFCVMLAWLLMITALLVPGIALKTVFAFVLRLPSASRLATRYLTGVADLWVVGNALIYRLIQDLRWQVRFNGVVEPGKSYLLICNHQSWADILVLCDALRGRNHFPRFFLKRELIWVPIIGVTCWALDMPFMKRHSREAIARNPALRGDDLRTTREFCEKYRRQPITAIMFPEGTRFTPAKRALQDVPYAHLLRPKSAGLAFTLNAMSDQFAGIIDVTIAYKPTGGTSLVWSWLCGQQQTLVVEAEIKAIPEAVINGDHDGDPAYRAAFQAWLNDLWARKDARLPQLKAQAVDGLAGSSPAASSH</sequence>
<protein>
    <submittedName>
        <fullName evidence="3">1-acyl-sn-glycerol-3-phosphate acyltransferase</fullName>
    </submittedName>
</protein>
<accession>A0A1M5LN91</accession>
<dbReference type="GO" id="GO:0016746">
    <property type="term" value="F:acyltransferase activity"/>
    <property type="evidence" value="ECO:0007669"/>
    <property type="project" value="UniProtKB-KW"/>
</dbReference>
<evidence type="ECO:0000256" key="1">
    <source>
        <dbReference type="SAM" id="Phobius"/>
    </source>
</evidence>
<dbReference type="RefSeq" id="WP_072894731.1">
    <property type="nucleotide sequence ID" value="NZ_FQWZ01000002.1"/>
</dbReference>
<keyword evidence="1" id="KW-0812">Transmembrane</keyword>